<evidence type="ECO:0008006" key="4">
    <source>
        <dbReference type="Google" id="ProtNLM"/>
    </source>
</evidence>
<keyword evidence="3" id="KW-1185">Reference proteome</keyword>
<evidence type="ECO:0000313" key="3">
    <source>
        <dbReference type="Proteomes" id="UP001596150"/>
    </source>
</evidence>
<comment type="caution">
    <text evidence="2">The sequence shown here is derived from an EMBL/GenBank/DDBJ whole genome shotgun (WGS) entry which is preliminary data.</text>
</comment>
<accession>A0ABW0Q339</accession>
<name>A0ABW0Q339_9HYPH</name>
<dbReference type="EMBL" id="JBHSML010000031">
    <property type="protein sequence ID" value="MFC5518995.1"/>
    <property type="molecule type" value="Genomic_DNA"/>
</dbReference>
<gene>
    <name evidence="2" type="ORF">ACFPP9_24745</name>
</gene>
<dbReference type="Proteomes" id="UP001596150">
    <property type="component" value="Unassembled WGS sequence"/>
</dbReference>
<dbReference type="RefSeq" id="WP_266346286.1">
    <property type="nucleotide sequence ID" value="NZ_JAPKNH010000015.1"/>
</dbReference>
<feature type="compositionally biased region" description="Polar residues" evidence="1">
    <location>
        <begin position="315"/>
        <end position="324"/>
    </location>
</feature>
<evidence type="ECO:0000313" key="2">
    <source>
        <dbReference type="EMBL" id="MFC5518995.1"/>
    </source>
</evidence>
<protein>
    <recommendedName>
        <fullName evidence="4">Scaffolding protein</fullName>
    </recommendedName>
</protein>
<evidence type="ECO:0000256" key="1">
    <source>
        <dbReference type="SAM" id="MobiDB-lite"/>
    </source>
</evidence>
<feature type="compositionally biased region" description="Low complexity" evidence="1">
    <location>
        <begin position="24"/>
        <end position="39"/>
    </location>
</feature>
<feature type="compositionally biased region" description="Basic and acidic residues" evidence="1">
    <location>
        <begin position="98"/>
        <end position="137"/>
    </location>
</feature>
<feature type="region of interest" description="Disordered" evidence="1">
    <location>
        <begin position="1"/>
        <end position="137"/>
    </location>
</feature>
<reference evidence="3" key="1">
    <citation type="journal article" date="2019" name="Int. J. Syst. Evol. Microbiol.">
        <title>The Global Catalogue of Microorganisms (GCM) 10K type strain sequencing project: providing services to taxonomists for standard genome sequencing and annotation.</title>
        <authorList>
            <consortium name="The Broad Institute Genomics Platform"/>
            <consortium name="The Broad Institute Genome Sequencing Center for Infectious Disease"/>
            <person name="Wu L."/>
            <person name="Ma J."/>
        </authorList>
    </citation>
    <scope>NUCLEOTIDE SEQUENCE [LARGE SCALE GENOMIC DNA]</scope>
    <source>
        <strain evidence="3">KACC 12633</strain>
    </source>
</reference>
<feature type="region of interest" description="Disordered" evidence="1">
    <location>
        <begin position="291"/>
        <end position="327"/>
    </location>
</feature>
<proteinExistence type="predicted"/>
<sequence length="345" mass="38318">MSEIESGASDGSLSVREAASLLSEPPKQNNEEAAAPAEEPSARDPEASADEADAAPPEREPSGETEERDDPAERPNINPPSSWTKEEKEAFKLLPPEHQQRIADRERTREVEIRRGQNEAAETRKAAEAERQAAEQARQRYEAALPNLMQSIQSQYAAEFPDITTWEDVQRMASNDPIRYLQYDALQKQHANALGEAQQAEQRRAQEGTAQFNAFKNEQTKLFLEKAPEFADPENGPKLRAEVRSMLSEVGMTDDELAAIWNQGAGVSLHDHRIQLIVRDAQKWRSAQKAKQTVSAKQVPPAQRAGVSPSKGERSATNIQTQEAQLKRTGSVKDAVALLRARRQA</sequence>
<organism evidence="2 3">
    <name type="scientific">Kaistia terrae</name>
    <dbReference type="NCBI Taxonomy" id="537017"/>
    <lineage>
        <taxon>Bacteria</taxon>
        <taxon>Pseudomonadati</taxon>
        <taxon>Pseudomonadota</taxon>
        <taxon>Alphaproteobacteria</taxon>
        <taxon>Hyphomicrobiales</taxon>
        <taxon>Kaistiaceae</taxon>
        <taxon>Kaistia</taxon>
    </lineage>
</organism>